<gene>
    <name evidence="2" type="ORF">A2T98_07185</name>
</gene>
<feature type="transmembrane region" description="Helical" evidence="1">
    <location>
        <begin position="17"/>
        <end position="38"/>
    </location>
</feature>
<dbReference type="Proteomes" id="UP000076555">
    <property type="component" value="Unassembled WGS sequence"/>
</dbReference>
<accession>A0A161XL58</accession>
<evidence type="ECO:0000256" key="1">
    <source>
        <dbReference type="SAM" id="Phobius"/>
    </source>
</evidence>
<feature type="transmembrane region" description="Helical" evidence="1">
    <location>
        <begin position="61"/>
        <end position="86"/>
    </location>
</feature>
<keyword evidence="1" id="KW-1133">Transmembrane helix</keyword>
<feature type="transmembrane region" description="Helical" evidence="1">
    <location>
        <begin position="133"/>
        <end position="158"/>
    </location>
</feature>
<evidence type="ECO:0008006" key="4">
    <source>
        <dbReference type="Google" id="ProtNLM"/>
    </source>
</evidence>
<dbReference type="RefSeq" id="WP_063872158.1">
    <property type="nucleotide sequence ID" value="NZ_CAWMRI010000083.1"/>
</dbReference>
<comment type="caution">
    <text evidence="2">The sequence shown here is derived from an EMBL/GenBank/DDBJ whole genome shotgun (WGS) entry which is preliminary data.</text>
</comment>
<keyword evidence="1" id="KW-0472">Membrane</keyword>
<name>A0A161XL58_NODSP</name>
<evidence type="ECO:0000313" key="3">
    <source>
        <dbReference type="Proteomes" id="UP000076555"/>
    </source>
</evidence>
<dbReference type="InterPro" id="IPR018723">
    <property type="entry name" value="DUF2254_membrane"/>
</dbReference>
<dbReference type="OrthoDB" id="2955631at2"/>
<evidence type="ECO:0000313" key="2">
    <source>
        <dbReference type="EMBL" id="KZL50501.1"/>
    </source>
</evidence>
<reference evidence="2 3" key="1">
    <citation type="submission" date="2016-04" db="EMBL/GenBank/DDBJ databases">
        <title>Draft Genome Assembly of the Bloom-forming Cyanobacterium Nodularia spumigena Strain CENA596 in Shrimp Production Ponds.</title>
        <authorList>
            <person name="Popin R.V."/>
            <person name="Rigonato J."/>
            <person name="Abreu V.A."/>
            <person name="Andreote A.P."/>
            <person name="Silveira S.B."/>
            <person name="Odebrecht C."/>
            <person name="Fiore M.F."/>
        </authorList>
    </citation>
    <scope>NUCLEOTIDE SEQUENCE [LARGE SCALE GENOMIC DNA]</scope>
    <source>
        <strain evidence="2 3">CENA596</strain>
    </source>
</reference>
<organism evidence="2 3">
    <name type="scientific">Nodularia spumigena CENA596</name>
    <dbReference type="NCBI Taxonomy" id="1819295"/>
    <lineage>
        <taxon>Bacteria</taxon>
        <taxon>Bacillati</taxon>
        <taxon>Cyanobacteriota</taxon>
        <taxon>Cyanophyceae</taxon>
        <taxon>Nostocales</taxon>
        <taxon>Nodulariaceae</taxon>
        <taxon>Nodularia</taxon>
    </lineage>
</organism>
<keyword evidence="1" id="KW-0812">Transmembrane</keyword>
<protein>
    <recommendedName>
        <fullName evidence="4">DUF2254 domain-containing protein</fullName>
    </recommendedName>
</protein>
<dbReference type="Pfam" id="PF10011">
    <property type="entry name" value="DUF2254"/>
    <property type="match status" value="1"/>
</dbReference>
<sequence>MNNVKLSKLWDALHTSYWFLPGILALSAVILAFTMLSLDRTIDFDDWDWIYTGGPDGAREVLSAIAGSMVSVAATAFSITIVALQLASANFGPRLLRNFMRDTGNQIVLGTFIATFIYSLLVLRAIYGMGYNLFIPHLSVTVGIVLAILSIAVLIYFIHHASTIIQASHVIKSVSEDLDKAIDRLFPEKIGINPPADQLHIGEIPPDFELQAYPIKANSNGYLQAINNEKLMEIACKYNLLLHVKSRPGKFVIKGSELVMVWPGERVNHKLNHRLQKTFILGRERTEQQDVEFPLQQLVEIALRAISPGINDPFTAIRCIDRLSAALCHLVQRQFPSAYRYDEHNQLRVIAKSVTFEGIVDQAFNQIRQNSRTDAAVTIHLLKAIALIANCTHNGQYHQVLKRHADMIERGSHEGLPESQDRQDVQEKYNTLIQVLEQNHEIEILQR</sequence>
<dbReference type="AlphaFoldDB" id="A0A161XL58"/>
<feature type="transmembrane region" description="Helical" evidence="1">
    <location>
        <begin position="107"/>
        <end position="127"/>
    </location>
</feature>
<proteinExistence type="predicted"/>
<dbReference type="EMBL" id="LWAJ01000083">
    <property type="protein sequence ID" value="KZL50501.1"/>
    <property type="molecule type" value="Genomic_DNA"/>
</dbReference>